<evidence type="ECO:0000256" key="5">
    <source>
        <dbReference type="ARBA" id="ARBA00023014"/>
    </source>
</evidence>
<keyword evidence="2" id="KW-0479">Metal-binding</keyword>
<dbReference type="PANTHER" id="PTHR43255">
    <property type="entry name" value="IRON-SULFUR-BINDING OXIDOREDUCTASE FADF-RELATED-RELATED"/>
    <property type="match status" value="1"/>
</dbReference>
<dbReference type="PROSITE" id="PS00198">
    <property type="entry name" value="4FE4S_FER_1"/>
    <property type="match status" value="1"/>
</dbReference>
<evidence type="ECO:0000259" key="6">
    <source>
        <dbReference type="PROSITE" id="PS51379"/>
    </source>
</evidence>
<keyword evidence="1" id="KW-0004">4Fe-4S</keyword>
<dbReference type="GO" id="GO:0016491">
    <property type="term" value="F:oxidoreductase activity"/>
    <property type="evidence" value="ECO:0007669"/>
    <property type="project" value="UniProtKB-KW"/>
</dbReference>
<evidence type="ECO:0000256" key="1">
    <source>
        <dbReference type="ARBA" id="ARBA00022485"/>
    </source>
</evidence>
<dbReference type="PANTHER" id="PTHR43255:SF1">
    <property type="entry name" value="IRON-SULFUR-BINDING OXIDOREDUCTASE FADF-RELATED"/>
    <property type="match status" value="1"/>
</dbReference>
<evidence type="ECO:0000256" key="3">
    <source>
        <dbReference type="ARBA" id="ARBA00023002"/>
    </source>
</evidence>
<dbReference type="Gene3D" id="3.30.70.20">
    <property type="match status" value="1"/>
</dbReference>
<dbReference type="InterPro" id="IPR004017">
    <property type="entry name" value="Cys_rich_dom"/>
</dbReference>
<dbReference type="AlphaFoldDB" id="A0A3B1BF85"/>
<accession>A0A3B1BF85</accession>
<gene>
    <name evidence="7" type="ORF">MNBD_NITROSPINAE04-816</name>
</gene>
<dbReference type="GO" id="GO:0046872">
    <property type="term" value="F:metal ion binding"/>
    <property type="evidence" value="ECO:0007669"/>
    <property type="project" value="UniProtKB-KW"/>
</dbReference>
<dbReference type="EMBL" id="UOGA01000010">
    <property type="protein sequence ID" value="VAX14772.1"/>
    <property type="molecule type" value="Genomic_DNA"/>
</dbReference>
<name>A0A3B1BF85_9ZZZZ</name>
<feature type="domain" description="4Fe-4S ferredoxin-type" evidence="6">
    <location>
        <begin position="55"/>
        <end position="84"/>
    </location>
</feature>
<protein>
    <recommendedName>
        <fullName evidence="6">4Fe-4S ferredoxin-type domain-containing protein</fullName>
    </recommendedName>
</protein>
<evidence type="ECO:0000256" key="4">
    <source>
        <dbReference type="ARBA" id="ARBA00023004"/>
    </source>
</evidence>
<keyword evidence="3" id="KW-0560">Oxidoreductase</keyword>
<reference evidence="7" key="1">
    <citation type="submission" date="2018-06" db="EMBL/GenBank/DDBJ databases">
        <authorList>
            <person name="Zhirakovskaya E."/>
        </authorList>
    </citation>
    <scope>NUCLEOTIDE SEQUENCE</scope>
</reference>
<dbReference type="GO" id="GO:0005886">
    <property type="term" value="C:plasma membrane"/>
    <property type="evidence" value="ECO:0007669"/>
    <property type="project" value="TreeGrafter"/>
</dbReference>
<dbReference type="Pfam" id="PF02754">
    <property type="entry name" value="CCG"/>
    <property type="match status" value="2"/>
</dbReference>
<keyword evidence="4" id="KW-0408">Iron</keyword>
<evidence type="ECO:0000313" key="7">
    <source>
        <dbReference type="EMBL" id="VAX14772.1"/>
    </source>
</evidence>
<sequence>MPLLTFSEELAEWSNFNLINCIGVDECMKVCPVVDPGLPIKELNEATRKGGKLTESVLKFAQDCVQCGRCDAVCPTAAGRSVMMLSLKEKMNEEGKAPEYHKKYFALKGHDKSSLRQAGFKTYVKTKWKFSENDSLKSHKLSEHIDKSVFRKAEYLFYFGCYIYTGEKSAAQCIDIADKLGIDYEVLGGLKSCCGWPQLMGGRTGEAEDYHKRLAELVEKSDPKYVISGCAECYMSLRKIKEKYKMAFEPLTTPMWLNRFPDKLRLEKSETKVTFHDSCNVSRKARMPEPGRELLGRMNPIVEMGRSGADDTFCCGYWGLGSDPKQLKAIHKSRYEEAKKTGADMMVVECITCLESFGKDAKENGVEVRDIVDLVHERMRL</sequence>
<dbReference type="SUPFAM" id="SSF54862">
    <property type="entry name" value="4Fe-4S ferredoxins"/>
    <property type="match status" value="1"/>
</dbReference>
<dbReference type="InterPro" id="IPR051460">
    <property type="entry name" value="HdrC_iron-sulfur_subunit"/>
</dbReference>
<dbReference type="GO" id="GO:0051539">
    <property type="term" value="F:4 iron, 4 sulfur cluster binding"/>
    <property type="evidence" value="ECO:0007669"/>
    <property type="project" value="UniProtKB-KW"/>
</dbReference>
<dbReference type="InterPro" id="IPR017900">
    <property type="entry name" value="4Fe4S_Fe_S_CS"/>
</dbReference>
<dbReference type="Pfam" id="PF13237">
    <property type="entry name" value="Fer4_10"/>
    <property type="match status" value="1"/>
</dbReference>
<organism evidence="7">
    <name type="scientific">hydrothermal vent metagenome</name>
    <dbReference type="NCBI Taxonomy" id="652676"/>
    <lineage>
        <taxon>unclassified sequences</taxon>
        <taxon>metagenomes</taxon>
        <taxon>ecological metagenomes</taxon>
    </lineage>
</organism>
<evidence type="ECO:0000256" key="2">
    <source>
        <dbReference type="ARBA" id="ARBA00022723"/>
    </source>
</evidence>
<dbReference type="PROSITE" id="PS51379">
    <property type="entry name" value="4FE4S_FER_2"/>
    <property type="match status" value="1"/>
</dbReference>
<keyword evidence="5" id="KW-0411">Iron-sulfur</keyword>
<proteinExistence type="predicted"/>
<dbReference type="InterPro" id="IPR017896">
    <property type="entry name" value="4Fe4S_Fe-S-bd"/>
</dbReference>